<feature type="coiled-coil region" evidence="1">
    <location>
        <begin position="340"/>
        <end position="367"/>
    </location>
</feature>
<evidence type="ECO:0000256" key="1">
    <source>
        <dbReference type="SAM" id="Coils"/>
    </source>
</evidence>
<evidence type="ECO:0000313" key="3">
    <source>
        <dbReference type="EMBL" id="GFB19192.1"/>
    </source>
</evidence>
<gene>
    <name evidence="3" type="ORF">Tci_691163</name>
</gene>
<sequence>DELKRTKTAQQTKIDGLERRVKKLEKKQMSRTHKLKRLYKVGLTARVISSSNDEAIDKEDTSKQGRIDEIDVDEDIALVSSHDDAIQDEGIEDVGEEEVVEVVTTAKMLVDAAQVTTTIADIPISAAETIVTIALTITAESTKTNVKVQDKGKGKAKPIEEPKMPKKKKHQVRANKELAVKLQVEIDNEERIAKEKAQQVEEVNLAWVISSSNDEAIDKEDTSKQGRIDEIDVDEDIALVSSHDDAIQDEGIEDVGEEEVVEVVTTTKMLVDAAQVTTTITDIPISAAETIVTIALTITAESTKINVKVQNKGKGKAKPIEEPKMPKKKKHQVRANEELAVKLQVEIDNEERIAKEKAQQVEEVNLACSLLLRELKKREINLQLVGNKMHKAFPLPGESSHWQYKFPLPVEGVPTARSLHCYNEETASQR</sequence>
<name>A0A699KZW9_TANCI</name>
<reference evidence="3" key="1">
    <citation type="journal article" date="2019" name="Sci. Rep.">
        <title>Draft genome of Tanacetum cinerariifolium, the natural source of mosquito coil.</title>
        <authorList>
            <person name="Yamashiro T."/>
            <person name="Shiraishi A."/>
            <person name="Satake H."/>
            <person name="Nakayama K."/>
        </authorList>
    </citation>
    <scope>NUCLEOTIDE SEQUENCE</scope>
</reference>
<proteinExistence type="predicted"/>
<dbReference type="AlphaFoldDB" id="A0A699KZW9"/>
<feature type="region of interest" description="Disordered" evidence="2">
    <location>
        <begin position="148"/>
        <end position="171"/>
    </location>
</feature>
<evidence type="ECO:0000256" key="2">
    <source>
        <dbReference type="SAM" id="MobiDB-lite"/>
    </source>
</evidence>
<keyword evidence="1" id="KW-0175">Coiled coil</keyword>
<organism evidence="3">
    <name type="scientific">Tanacetum cinerariifolium</name>
    <name type="common">Dalmatian daisy</name>
    <name type="synonym">Chrysanthemum cinerariifolium</name>
    <dbReference type="NCBI Taxonomy" id="118510"/>
    <lineage>
        <taxon>Eukaryota</taxon>
        <taxon>Viridiplantae</taxon>
        <taxon>Streptophyta</taxon>
        <taxon>Embryophyta</taxon>
        <taxon>Tracheophyta</taxon>
        <taxon>Spermatophyta</taxon>
        <taxon>Magnoliopsida</taxon>
        <taxon>eudicotyledons</taxon>
        <taxon>Gunneridae</taxon>
        <taxon>Pentapetalae</taxon>
        <taxon>asterids</taxon>
        <taxon>campanulids</taxon>
        <taxon>Asterales</taxon>
        <taxon>Asteraceae</taxon>
        <taxon>Asteroideae</taxon>
        <taxon>Anthemideae</taxon>
        <taxon>Anthemidinae</taxon>
        <taxon>Tanacetum</taxon>
    </lineage>
</organism>
<feature type="non-terminal residue" evidence="3">
    <location>
        <position position="1"/>
    </location>
</feature>
<accession>A0A699KZW9</accession>
<feature type="compositionally biased region" description="Basic and acidic residues" evidence="2">
    <location>
        <begin position="148"/>
        <end position="164"/>
    </location>
</feature>
<feature type="coiled-coil region" evidence="1">
    <location>
        <begin position="179"/>
        <end position="206"/>
    </location>
</feature>
<comment type="caution">
    <text evidence="3">The sequence shown here is derived from an EMBL/GenBank/DDBJ whole genome shotgun (WGS) entry which is preliminary data.</text>
</comment>
<protein>
    <submittedName>
        <fullName evidence="3">Uncharacterized protein</fullName>
    </submittedName>
</protein>
<dbReference type="EMBL" id="BKCJ010572053">
    <property type="protein sequence ID" value="GFB19192.1"/>
    <property type="molecule type" value="Genomic_DNA"/>
</dbReference>